<name>A0A829WPB9_GLUOY</name>
<dbReference type="EMBL" id="BARJ01000014">
    <property type="protein sequence ID" value="GEM18440.1"/>
    <property type="molecule type" value="Genomic_DNA"/>
</dbReference>
<organism evidence="3 4">
    <name type="scientific">Gluconobacter oxydans NBRC 3293</name>
    <dbReference type="NCBI Taxonomy" id="1315969"/>
    <lineage>
        <taxon>Bacteria</taxon>
        <taxon>Pseudomonadati</taxon>
        <taxon>Pseudomonadota</taxon>
        <taxon>Alphaproteobacteria</taxon>
        <taxon>Acetobacterales</taxon>
        <taxon>Acetobacteraceae</taxon>
        <taxon>Gluconobacter</taxon>
    </lineage>
</organism>
<evidence type="ECO:0000313" key="4">
    <source>
        <dbReference type="Proteomes" id="UP000484858"/>
    </source>
</evidence>
<proteinExistence type="predicted"/>
<comment type="caution">
    <text evidence="3">The sequence shown here is derived from an EMBL/GenBank/DDBJ whole genome shotgun (WGS) entry which is preliminary data.</text>
</comment>
<protein>
    <submittedName>
        <fullName evidence="3">Uncharacterized protein</fullName>
    </submittedName>
</protein>
<accession>A0A829WPB9</accession>
<dbReference type="EMBL" id="BARJ01000021">
    <property type="protein sequence ID" value="GEM18618.1"/>
    <property type="molecule type" value="Genomic_DNA"/>
</dbReference>
<evidence type="ECO:0000256" key="1">
    <source>
        <dbReference type="SAM" id="MobiDB-lite"/>
    </source>
</evidence>
<feature type="region of interest" description="Disordered" evidence="1">
    <location>
        <begin position="19"/>
        <end position="49"/>
    </location>
</feature>
<dbReference type="AlphaFoldDB" id="A0A829WPB9"/>
<gene>
    <name evidence="2" type="ORF">NBRC3293_2937</name>
    <name evidence="3" type="ORF">NBRC3293_3115</name>
</gene>
<dbReference type="Proteomes" id="UP000484858">
    <property type="component" value="Unassembled WGS sequence"/>
</dbReference>
<evidence type="ECO:0000313" key="3">
    <source>
        <dbReference type="EMBL" id="GEM18618.1"/>
    </source>
</evidence>
<evidence type="ECO:0000313" key="2">
    <source>
        <dbReference type="EMBL" id="GEM18440.1"/>
    </source>
</evidence>
<sequence>MGTGAARSMSGFTCRLSQLRPSQRERSPSWVAASSRHAHTRSLPPALRRQGSWAGALQPVQAIVSAGSPPSQCSLHLRQDTGSWVSVQRMGGRPRGVGT</sequence>
<reference evidence="3 4" key="1">
    <citation type="submission" date="2013-04" db="EMBL/GenBank/DDBJ databases">
        <title>Gluconobacter oxydans NBRC 3293 whole genome sequence.</title>
        <authorList>
            <person name="Matsutani M."/>
            <person name="Yakushi T."/>
            <person name="Matsushita K."/>
        </authorList>
    </citation>
    <scope>NUCLEOTIDE SEQUENCE [LARGE SCALE GENOMIC DNA]</scope>
    <source>
        <strain evidence="3 4">NBRC 3293</strain>
    </source>
</reference>